<proteinExistence type="inferred from homology"/>
<evidence type="ECO:0000313" key="4">
    <source>
        <dbReference type="Proteomes" id="UP000426027"/>
    </source>
</evidence>
<feature type="domain" description="Scaffold protein Nfu/NifU N-terminal" evidence="2">
    <location>
        <begin position="11"/>
        <end position="98"/>
    </location>
</feature>
<dbReference type="AlphaFoldDB" id="A0A6I6GYD6"/>
<accession>A0A6I6GYD6</accession>
<protein>
    <submittedName>
        <fullName evidence="3">NifU family protein</fullName>
    </submittedName>
</protein>
<gene>
    <name evidence="3" type="ORF">GLV81_18190</name>
</gene>
<keyword evidence="4" id="KW-1185">Reference proteome</keyword>
<dbReference type="Pfam" id="PF08712">
    <property type="entry name" value="Nfu_N"/>
    <property type="match status" value="1"/>
</dbReference>
<evidence type="ECO:0000259" key="2">
    <source>
        <dbReference type="SMART" id="SM00932"/>
    </source>
</evidence>
<dbReference type="GO" id="GO:0005506">
    <property type="term" value="F:iron ion binding"/>
    <property type="evidence" value="ECO:0007669"/>
    <property type="project" value="InterPro"/>
</dbReference>
<evidence type="ECO:0000256" key="1">
    <source>
        <dbReference type="ARBA" id="ARBA00006420"/>
    </source>
</evidence>
<name>A0A6I6GYD6_9BACT</name>
<dbReference type="RefSeq" id="WP_157480804.1">
    <property type="nucleotide sequence ID" value="NZ_CP046566.1"/>
</dbReference>
<dbReference type="InterPro" id="IPR014824">
    <property type="entry name" value="Nfu/NifU_N"/>
</dbReference>
<dbReference type="Gene3D" id="3.30.1370.70">
    <property type="entry name" value="Scaffold protein Nfu/NifU, N-terminal domain"/>
    <property type="match status" value="1"/>
</dbReference>
<dbReference type="Proteomes" id="UP000426027">
    <property type="component" value="Chromosome"/>
</dbReference>
<dbReference type="KEGG" id="fls:GLV81_18190"/>
<dbReference type="PANTHER" id="PTHR11178:SF1">
    <property type="entry name" value="NFU1 IRON-SULFUR CLUSTER SCAFFOLD HOMOLOG, MITOCHONDRIAL"/>
    <property type="match status" value="1"/>
</dbReference>
<dbReference type="PIRSF" id="PIRSF036773">
    <property type="entry name" value="HIRIP5"/>
    <property type="match status" value="1"/>
</dbReference>
<dbReference type="EMBL" id="CP046566">
    <property type="protein sequence ID" value="QGW30119.1"/>
    <property type="molecule type" value="Genomic_DNA"/>
</dbReference>
<comment type="similarity">
    <text evidence="1">Belongs to the NifU family.</text>
</comment>
<dbReference type="GO" id="GO:0016226">
    <property type="term" value="P:iron-sulfur cluster assembly"/>
    <property type="evidence" value="ECO:0007669"/>
    <property type="project" value="InterPro"/>
</dbReference>
<organism evidence="3 4">
    <name type="scientific">Phnomibacter ginsenosidimutans</name>
    <dbReference type="NCBI Taxonomy" id="2676868"/>
    <lineage>
        <taxon>Bacteria</taxon>
        <taxon>Pseudomonadati</taxon>
        <taxon>Bacteroidota</taxon>
        <taxon>Chitinophagia</taxon>
        <taxon>Chitinophagales</taxon>
        <taxon>Chitinophagaceae</taxon>
        <taxon>Phnomibacter</taxon>
    </lineage>
</organism>
<dbReference type="GO" id="GO:0051536">
    <property type="term" value="F:iron-sulfur cluster binding"/>
    <property type="evidence" value="ECO:0007669"/>
    <property type="project" value="InterPro"/>
</dbReference>
<dbReference type="InterPro" id="IPR034904">
    <property type="entry name" value="FSCA_dom_sf"/>
</dbReference>
<dbReference type="Pfam" id="PF01106">
    <property type="entry name" value="NifU"/>
    <property type="match status" value="1"/>
</dbReference>
<dbReference type="SUPFAM" id="SSF110836">
    <property type="entry name" value="Hypothetical protein SAV1430"/>
    <property type="match status" value="1"/>
</dbReference>
<evidence type="ECO:0000313" key="3">
    <source>
        <dbReference type="EMBL" id="QGW30119.1"/>
    </source>
</evidence>
<dbReference type="SMART" id="SM00932">
    <property type="entry name" value="Nfu_N"/>
    <property type="match status" value="1"/>
</dbReference>
<sequence>MIQTGNPVISIYTEMTPNPETMKFVANKLLYPGKSIDFPDEASAAPSPLAKELFTFPFIKSVFIASNFVTLTKTNETEEWMDVIPTVKQFLKEYLENGGVVVNEEELAASKAQKVASNTVAADDDDVVKRIKELLENYVKPAVEMDGGAIQFKSYTDGVVNLALQGSCSGCPSSMITLKAGIEGMMKRMIPEVQEVVADAE</sequence>
<dbReference type="PANTHER" id="PTHR11178">
    <property type="entry name" value="IRON-SULFUR CLUSTER SCAFFOLD PROTEIN NFU-RELATED"/>
    <property type="match status" value="1"/>
</dbReference>
<dbReference type="SUPFAM" id="SSF117916">
    <property type="entry name" value="Fe-S cluster assembly (FSCA) domain-like"/>
    <property type="match status" value="1"/>
</dbReference>
<dbReference type="Gene3D" id="3.30.300.130">
    <property type="entry name" value="Fe-S cluster assembly (FSCA)"/>
    <property type="match status" value="1"/>
</dbReference>
<reference evidence="3 4" key="1">
    <citation type="submission" date="2019-11" db="EMBL/GenBank/DDBJ databases">
        <authorList>
            <person name="Im W.T."/>
        </authorList>
    </citation>
    <scope>NUCLEOTIDE SEQUENCE [LARGE SCALE GENOMIC DNA]</scope>
    <source>
        <strain evidence="3 4">SB-02</strain>
    </source>
</reference>
<dbReference type="InterPro" id="IPR001075">
    <property type="entry name" value="NIF_FeS_clus_asmbl_NifU_C"/>
</dbReference>
<dbReference type="InterPro" id="IPR035433">
    <property type="entry name" value="NFU1-like"/>
</dbReference>
<dbReference type="InterPro" id="IPR036498">
    <property type="entry name" value="Nfu/NifU_N_sf"/>
</dbReference>